<sequence length="68" mass="7752">MTEVFYDHLAKTRHQIHQHPEVSEEEHETTVFLKAYLKNLGVEPLNYPLKTGLIAEIGSGSSYYCLAC</sequence>
<evidence type="ECO:0000313" key="2">
    <source>
        <dbReference type="Proteomes" id="UP000509791"/>
    </source>
</evidence>
<dbReference type="Gene3D" id="3.40.630.10">
    <property type="entry name" value="Zn peptidases"/>
    <property type="match status" value="1"/>
</dbReference>
<evidence type="ECO:0000313" key="1">
    <source>
        <dbReference type="EMBL" id="CAD0151668.1"/>
    </source>
</evidence>
<protein>
    <submittedName>
        <fullName evidence="1">Uncharacterized protein</fullName>
    </submittedName>
</protein>
<proteinExistence type="predicted"/>
<dbReference type="SUPFAM" id="SSF53187">
    <property type="entry name" value="Zn-dependent exopeptidases"/>
    <property type="match status" value="1"/>
</dbReference>
<dbReference type="EMBL" id="LR822027">
    <property type="protein sequence ID" value="CAD0151668.1"/>
    <property type="molecule type" value="Genomic_DNA"/>
</dbReference>
<organism evidence="1 2">
    <name type="scientific">Streptococcus thermophilus</name>
    <dbReference type="NCBI Taxonomy" id="1308"/>
    <lineage>
        <taxon>Bacteria</taxon>
        <taxon>Bacillati</taxon>
        <taxon>Bacillota</taxon>
        <taxon>Bacilli</taxon>
        <taxon>Lactobacillales</taxon>
        <taxon>Streptococcaceae</taxon>
        <taxon>Streptococcus</taxon>
    </lineage>
</organism>
<dbReference type="Proteomes" id="UP000509791">
    <property type="component" value="Chromosome"/>
</dbReference>
<name>A0A8D6UBD6_STRTR</name>
<reference evidence="1 2" key="1">
    <citation type="submission" date="2020-06" db="EMBL/GenBank/DDBJ databases">
        <authorList>
            <person name="Chuat V."/>
        </authorList>
    </citation>
    <scope>NUCLEOTIDE SEQUENCE [LARGE SCALE GENOMIC DNA]</scope>
    <source>
        <strain evidence="1">STH_CIRM_998</strain>
    </source>
</reference>
<accession>A0A8D6UBD6</accession>
<dbReference type="AlphaFoldDB" id="A0A8D6UBD6"/>
<gene>
    <name evidence="1" type="ORF">STHERMO_0602</name>
</gene>